<dbReference type="InterPro" id="IPR046439">
    <property type="entry name" value="ZF_RZ_dom"/>
</dbReference>
<proteinExistence type="predicted"/>
<evidence type="ECO:0000313" key="9">
    <source>
        <dbReference type="Proteomes" id="UP000054248"/>
    </source>
</evidence>
<evidence type="ECO:0000313" key="8">
    <source>
        <dbReference type="EMBL" id="KIO31499.1"/>
    </source>
</evidence>
<evidence type="ECO:0000259" key="7">
    <source>
        <dbReference type="PROSITE" id="PS51981"/>
    </source>
</evidence>
<sequence>MGSVSLARFPSQFLLLIPSYLSATRGHFYRCRNGHPYVIGECGGAMERSRCPECGETIGGGGHTLDSSNSRAADFENLAGGLGVAANPWPWGQGA</sequence>
<evidence type="ECO:0000256" key="2">
    <source>
        <dbReference type="ARBA" id="ARBA00022490"/>
    </source>
</evidence>
<dbReference type="PROSITE" id="PS51981">
    <property type="entry name" value="ZF_RZ"/>
    <property type="match status" value="1"/>
</dbReference>
<dbReference type="AlphaFoldDB" id="A0A0C3QTG6"/>
<dbReference type="GO" id="GO:0005737">
    <property type="term" value="C:cytoplasm"/>
    <property type="evidence" value="ECO:0007669"/>
    <property type="project" value="UniProtKB-SubCell"/>
</dbReference>
<evidence type="ECO:0000256" key="5">
    <source>
        <dbReference type="ARBA" id="ARBA00022833"/>
    </source>
</evidence>
<comment type="subcellular location">
    <subcellularLocation>
        <location evidence="1">Cytoplasm</location>
    </subcellularLocation>
</comment>
<dbReference type="GO" id="GO:0002376">
    <property type="term" value="P:immune system process"/>
    <property type="evidence" value="ECO:0007669"/>
    <property type="project" value="UniProtKB-KW"/>
</dbReference>
<evidence type="ECO:0000256" key="3">
    <source>
        <dbReference type="ARBA" id="ARBA00022723"/>
    </source>
</evidence>
<organism evidence="8 9">
    <name type="scientific">Tulasnella calospora MUT 4182</name>
    <dbReference type="NCBI Taxonomy" id="1051891"/>
    <lineage>
        <taxon>Eukaryota</taxon>
        <taxon>Fungi</taxon>
        <taxon>Dikarya</taxon>
        <taxon>Basidiomycota</taxon>
        <taxon>Agaricomycotina</taxon>
        <taxon>Agaricomycetes</taxon>
        <taxon>Cantharellales</taxon>
        <taxon>Tulasnellaceae</taxon>
        <taxon>Tulasnella</taxon>
    </lineage>
</organism>
<protein>
    <recommendedName>
        <fullName evidence="7">RZ-type domain-containing protein</fullName>
    </recommendedName>
</protein>
<keyword evidence="3" id="KW-0479">Metal-binding</keyword>
<gene>
    <name evidence="8" type="ORF">M407DRAFT_67796</name>
</gene>
<keyword evidence="5" id="KW-0862">Zinc</keyword>
<dbReference type="HOGENOM" id="CLU_2460777_0_0_1"/>
<evidence type="ECO:0000256" key="1">
    <source>
        <dbReference type="ARBA" id="ARBA00004496"/>
    </source>
</evidence>
<evidence type="ECO:0000256" key="6">
    <source>
        <dbReference type="ARBA" id="ARBA00022859"/>
    </source>
</evidence>
<accession>A0A0C3QTG6</accession>
<keyword evidence="2" id="KW-0963">Cytoplasm</keyword>
<keyword evidence="9" id="KW-1185">Reference proteome</keyword>
<evidence type="ECO:0000256" key="4">
    <source>
        <dbReference type="ARBA" id="ARBA00022771"/>
    </source>
</evidence>
<reference evidence="8 9" key="1">
    <citation type="submission" date="2014-04" db="EMBL/GenBank/DDBJ databases">
        <authorList>
            <consortium name="DOE Joint Genome Institute"/>
            <person name="Kuo A."/>
            <person name="Girlanda M."/>
            <person name="Perotto S."/>
            <person name="Kohler A."/>
            <person name="Nagy L.G."/>
            <person name="Floudas D."/>
            <person name="Copeland A."/>
            <person name="Barry K.W."/>
            <person name="Cichocki N."/>
            <person name="Veneault-Fourrey C."/>
            <person name="LaButti K."/>
            <person name="Lindquist E.A."/>
            <person name="Lipzen A."/>
            <person name="Lundell T."/>
            <person name="Morin E."/>
            <person name="Murat C."/>
            <person name="Sun H."/>
            <person name="Tunlid A."/>
            <person name="Henrissat B."/>
            <person name="Grigoriev I.V."/>
            <person name="Hibbett D.S."/>
            <person name="Martin F."/>
            <person name="Nordberg H.P."/>
            <person name="Cantor M.N."/>
            <person name="Hua S.X."/>
        </authorList>
    </citation>
    <scope>NUCLEOTIDE SEQUENCE [LARGE SCALE GENOMIC DNA]</scope>
    <source>
        <strain evidence="8 9">MUT 4182</strain>
    </source>
</reference>
<dbReference type="Proteomes" id="UP000054248">
    <property type="component" value="Unassembled WGS sequence"/>
</dbReference>
<dbReference type="OrthoDB" id="2423195at2759"/>
<dbReference type="Pfam" id="PF20173">
    <property type="entry name" value="ZnF_RZ-type"/>
    <property type="match status" value="1"/>
</dbReference>
<feature type="domain" description="RZ-type" evidence="7">
    <location>
        <begin position="9"/>
        <end position="81"/>
    </location>
</feature>
<dbReference type="STRING" id="1051891.A0A0C3QTG6"/>
<keyword evidence="4" id="KW-0863">Zinc-finger</keyword>
<keyword evidence="6" id="KW-0391">Immunity</keyword>
<dbReference type="GO" id="GO:0008270">
    <property type="term" value="F:zinc ion binding"/>
    <property type="evidence" value="ECO:0007669"/>
    <property type="project" value="UniProtKB-KW"/>
</dbReference>
<reference evidence="9" key="2">
    <citation type="submission" date="2015-01" db="EMBL/GenBank/DDBJ databases">
        <title>Evolutionary Origins and Diversification of the Mycorrhizal Mutualists.</title>
        <authorList>
            <consortium name="DOE Joint Genome Institute"/>
            <consortium name="Mycorrhizal Genomics Consortium"/>
            <person name="Kohler A."/>
            <person name="Kuo A."/>
            <person name="Nagy L.G."/>
            <person name="Floudas D."/>
            <person name="Copeland A."/>
            <person name="Barry K.W."/>
            <person name="Cichocki N."/>
            <person name="Veneault-Fourrey C."/>
            <person name="LaButti K."/>
            <person name="Lindquist E.A."/>
            <person name="Lipzen A."/>
            <person name="Lundell T."/>
            <person name="Morin E."/>
            <person name="Murat C."/>
            <person name="Riley R."/>
            <person name="Ohm R."/>
            <person name="Sun H."/>
            <person name="Tunlid A."/>
            <person name="Henrissat B."/>
            <person name="Grigoriev I.V."/>
            <person name="Hibbett D.S."/>
            <person name="Martin F."/>
        </authorList>
    </citation>
    <scope>NUCLEOTIDE SEQUENCE [LARGE SCALE GENOMIC DNA]</scope>
    <source>
        <strain evidence="9">MUT 4182</strain>
    </source>
</reference>
<dbReference type="EMBL" id="KN822962">
    <property type="protein sequence ID" value="KIO31499.1"/>
    <property type="molecule type" value="Genomic_DNA"/>
</dbReference>
<name>A0A0C3QTG6_9AGAM</name>